<comment type="pathway">
    <text evidence="2 14">Porphyrin-containing compound metabolism; heme O biosynthesis; heme O from protoheme: step 1/1.</text>
</comment>
<keyword evidence="16" id="KW-1185">Reference proteome</keyword>
<dbReference type="Pfam" id="PF01040">
    <property type="entry name" value="UbiA"/>
    <property type="match status" value="1"/>
</dbReference>
<keyword evidence="7 14" id="KW-1133">Transmembrane helix</keyword>
<keyword evidence="8 14" id="KW-0350">Heme biosynthesis</keyword>
<feature type="transmembrane region" description="Helical" evidence="14">
    <location>
        <begin position="37"/>
        <end position="61"/>
    </location>
</feature>
<evidence type="ECO:0000313" key="16">
    <source>
        <dbReference type="Proteomes" id="UP001209535"/>
    </source>
</evidence>
<comment type="function">
    <text evidence="14">Converts heme B (protoheme IX) to heme O by substitution of the vinyl group on carbon 2 of heme B porphyrin ring with a hydroxyethyl farnesyl side group.</text>
</comment>
<feature type="transmembrane region" description="Helical" evidence="14">
    <location>
        <begin position="269"/>
        <end position="292"/>
    </location>
</feature>
<gene>
    <name evidence="15" type="primary">cyoE</name>
    <name evidence="14" type="synonym">ctaB</name>
    <name evidence="15" type="ORF">OEZ60_02730</name>
</gene>
<dbReference type="CDD" id="cd13957">
    <property type="entry name" value="PT_UbiA_Cox10"/>
    <property type="match status" value="1"/>
</dbReference>
<evidence type="ECO:0000256" key="11">
    <source>
        <dbReference type="ARBA" id="ARBA00040810"/>
    </source>
</evidence>
<dbReference type="NCBIfam" id="TIGR01473">
    <property type="entry name" value="cyoE_ctaB"/>
    <property type="match status" value="1"/>
</dbReference>
<dbReference type="InterPro" id="IPR006369">
    <property type="entry name" value="Protohaem_IX_farnesylTrfase"/>
</dbReference>
<evidence type="ECO:0000256" key="5">
    <source>
        <dbReference type="ARBA" id="ARBA00022679"/>
    </source>
</evidence>
<evidence type="ECO:0000256" key="1">
    <source>
        <dbReference type="ARBA" id="ARBA00004651"/>
    </source>
</evidence>
<dbReference type="EC" id="2.5.1.141" evidence="3 14"/>
<evidence type="ECO:0000256" key="14">
    <source>
        <dbReference type="HAMAP-Rule" id="MF_00154"/>
    </source>
</evidence>
<dbReference type="InterPro" id="IPR044878">
    <property type="entry name" value="UbiA_sf"/>
</dbReference>
<sequence length="293" mass="30684">MTAALTMTASILKLRIGSFVALAALVGIVTGGGEMGWAEALVFTLAVLGASGAAGAFNHYFERESDRLMARTAMRPFASGKLKPGAIWPLTFTALLAASLVMGWSVGGTLAAVLVFCGAFTYGVVYTLWLKRRTVWNVVIGGAAGSFALLAGAAAAAPEFGPTLAPVPVLLSAMLFLWTPPHFWALAAAKGADYERAGIPMLPVVTGPEVWGPVIFSHVLVLVLISFGPLLYGLGPLYGLCAALGGAMFLRASWRLLRAPERRNAMATFRASLFHFALVSAGVLLDGAARWVS</sequence>
<evidence type="ECO:0000256" key="8">
    <source>
        <dbReference type="ARBA" id="ARBA00023133"/>
    </source>
</evidence>
<comment type="catalytic activity">
    <reaction evidence="13 14">
        <text>heme b + (2E,6E)-farnesyl diphosphate + H2O = Fe(II)-heme o + diphosphate</text>
        <dbReference type="Rhea" id="RHEA:28070"/>
        <dbReference type="ChEBI" id="CHEBI:15377"/>
        <dbReference type="ChEBI" id="CHEBI:33019"/>
        <dbReference type="ChEBI" id="CHEBI:60344"/>
        <dbReference type="ChEBI" id="CHEBI:60530"/>
        <dbReference type="ChEBI" id="CHEBI:175763"/>
        <dbReference type="EC" id="2.5.1.141"/>
    </reaction>
</comment>
<keyword evidence="9 14" id="KW-0472">Membrane</keyword>
<evidence type="ECO:0000256" key="6">
    <source>
        <dbReference type="ARBA" id="ARBA00022692"/>
    </source>
</evidence>
<feature type="transmembrane region" description="Helical" evidence="14">
    <location>
        <begin position="169"/>
        <end position="189"/>
    </location>
</feature>
<evidence type="ECO:0000256" key="4">
    <source>
        <dbReference type="ARBA" id="ARBA00022475"/>
    </source>
</evidence>
<feature type="transmembrane region" description="Helical" evidence="14">
    <location>
        <begin position="136"/>
        <end position="157"/>
    </location>
</feature>
<feature type="transmembrane region" description="Helical" evidence="14">
    <location>
        <begin position="12"/>
        <end position="31"/>
    </location>
</feature>
<organism evidence="15 16">
    <name type="scientific">Albidovulum salinarum</name>
    <dbReference type="NCBI Taxonomy" id="2984153"/>
    <lineage>
        <taxon>Bacteria</taxon>
        <taxon>Pseudomonadati</taxon>
        <taxon>Pseudomonadota</taxon>
        <taxon>Alphaproteobacteria</taxon>
        <taxon>Rhodobacterales</taxon>
        <taxon>Paracoccaceae</taxon>
        <taxon>Albidovulum</taxon>
    </lineage>
</organism>
<protein>
    <recommendedName>
        <fullName evidence="11 14">Protoheme IX farnesyltransferase</fullName>
        <ecNumber evidence="3 14">2.5.1.141</ecNumber>
    </recommendedName>
    <alternativeName>
        <fullName evidence="12 14">Heme B farnesyltransferase</fullName>
    </alternativeName>
    <alternativeName>
        <fullName evidence="10 14">Heme O synthase</fullName>
    </alternativeName>
</protein>
<keyword evidence="4 14" id="KW-1003">Cell membrane</keyword>
<evidence type="ECO:0000256" key="9">
    <source>
        <dbReference type="ARBA" id="ARBA00023136"/>
    </source>
</evidence>
<dbReference type="RefSeq" id="WP_263332981.1">
    <property type="nucleotide sequence ID" value="NZ_JAOVQO010000002.1"/>
</dbReference>
<feature type="transmembrane region" description="Helical" evidence="14">
    <location>
        <begin position="82"/>
        <end position="104"/>
    </location>
</feature>
<dbReference type="Proteomes" id="UP001209535">
    <property type="component" value="Unassembled WGS sequence"/>
</dbReference>
<keyword evidence="5 14" id="KW-0808">Transferase</keyword>
<feature type="transmembrane region" description="Helical" evidence="14">
    <location>
        <begin position="237"/>
        <end position="257"/>
    </location>
</feature>
<dbReference type="GO" id="GO:0008495">
    <property type="term" value="F:protoheme IX farnesyltransferase activity"/>
    <property type="evidence" value="ECO:0007669"/>
    <property type="project" value="UniProtKB-EC"/>
</dbReference>
<dbReference type="Gene3D" id="1.10.357.140">
    <property type="entry name" value="UbiA prenyltransferase"/>
    <property type="match status" value="1"/>
</dbReference>
<comment type="similarity">
    <text evidence="14">Belongs to the UbiA prenyltransferase family. Protoheme IX farnesyltransferase subfamily.</text>
</comment>
<evidence type="ECO:0000313" key="15">
    <source>
        <dbReference type="EMBL" id="MCU9846910.1"/>
    </source>
</evidence>
<keyword evidence="6 14" id="KW-0812">Transmembrane</keyword>
<evidence type="ECO:0000256" key="13">
    <source>
        <dbReference type="ARBA" id="ARBA00047690"/>
    </source>
</evidence>
<evidence type="ECO:0000256" key="2">
    <source>
        <dbReference type="ARBA" id="ARBA00004919"/>
    </source>
</evidence>
<proteinExistence type="inferred from homology"/>
<dbReference type="EMBL" id="JAOVQO010000002">
    <property type="protein sequence ID" value="MCU9846910.1"/>
    <property type="molecule type" value="Genomic_DNA"/>
</dbReference>
<comment type="miscellaneous">
    <text evidence="14">Carbon 2 of the heme B porphyrin ring is defined according to the Fischer nomenclature.</text>
</comment>
<reference evidence="15 16" key="1">
    <citation type="submission" date="2022-10" db="EMBL/GenBank/DDBJ databases">
        <title>Defluviimonas sp. nov., isolated from ocean surface sediments.</title>
        <authorList>
            <person name="He W."/>
            <person name="Wang L."/>
            <person name="Zhang D.-F."/>
        </authorList>
    </citation>
    <scope>NUCLEOTIDE SEQUENCE [LARGE SCALE GENOMIC DNA]</scope>
    <source>
        <strain evidence="15 16">WL0024</strain>
    </source>
</reference>
<evidence type="ECO:0000256" key="12">
    <source>
        <dbReference type="ARBA" id="ARBA00042475"/>
    </source>
</evidence>
<name>A0ABT2X503_9RHOB</name>
<evidence type="ECO:0000256" key="10">
    <source>
        <dbReference type="ARBA" id="ARBA00030253"/>
    </source>
</evidence>
<dbReference type="InterPro" id="IPR000537">
    <property type="entry name" value="UbiA_prenyltransferase"/>
</dbReference>
<evidence type="ECO:0000256" key="7">
    <source>
        <dbReference type="ARBA" id="ARBA00022989"/>
    </source>
</evidence>
<comment type="subcellular location">
    <subcellularLocation>
        <location evidence="1 14">Cell membrane</location>
        <topology evidence="1 14">Multi-pass membrane protein</topology>
    </subcellularLocation>
</comment>
<dbReference type="PANTHER" id="PTHR43448:SF7">
    <property type="entry name" value="4-HYDROXYBENZOATE SOLANESYLTRANSFERASE"/>
    <property type="match status" value="1"/>
</dbReference>
<accession>A0ABT2X503</accession>
<evidence type="ECO:0000256" key="3">
    <source>
        <dbReference type="ARBA" id="ARBA00012292"/>
    </source>
</evidence>
<comment type="caution">
    <text evidence="15">The sequence shown here is derived from an EMBL/GenBank/DDBJ whole genome shotgun (WGS) entry which is preliminary data.</text>
</comment>
<dbReference type="HAMAP" id="MF_00154">
    <property type="entry name" value="CyoE_CtaB"/>
    <property type="match status" value="1"/>
</dbReference>
<feature type="transmembrane region" description="Helical" evidence="14">
    <location>
        <begin position="210"/>
        <end position="231"/>
    </location>
</feature>
<comment type="subunit">
    <text evidence="14">Interacts with CtaA.</text>
</comment>
<dbReference type="PANTHER" id="PTHR43448">
    <property type="entry name" value="PROTOHEME IX FARNESYLTRANSFERASE, MITOCHONDRIAL"/>
    <property type="match status" value="1"/>
</dbReference>
<feature type="transmembrane region" description="Helical" evidence="14">
    <location>
        <begin position="110"/>
        <end position="129"/>
    </location>
</feature>